<dbReference type="GO" id="GO:0009318">
    <property type="term" value="C:exodeoxyribonuclease VII complex"/>
    <property type="evidence" value="ECO:0007669"/>
    <property type="project" value="InterPro"/>
</dbReference>
<name>A0A8B3S1P9_9EURY</name>
<protein>
    <submittedName>
        <fullName evidence="4">Exodeoxyribonuclease VII small subunit</fullName>
        <ecNumber evidence="4">3.1.11.6</ecNumber>
    </submittedName>
</protein>
<accession>A0A8B3S1P9</accession>
<organism evidence="4 5">
    <name type="scientific">Candidatus Argoarchaeum ethanivorans</name>
    <dbReference type="NCBI Taxonomy" id="2608793"/>
    <lineage>
        <taxon>Archaea</taxon>
        <taxon>Methanobacteriati</taxon>
        <taxon>Methanobacteriota</taxon>
        <taxon>Stenosarchaea group</taxon>
        <taxon>Methanomicrobia</taxon>
        <taxon>Methanosarcinales</taxon>
        <taxon>Methanosarcinales incertae sedis</taxon>
        <taxon>GOM Arc I cluster</taxon>
        <taxon>Candidatus Argoarchaeum</taxon>
    </lineage>
</organism>
<keyword evidence="3 4" id="KW-0378">Hydrolase</keyword>
<evidence type="ECO:0000313" key="5">
    <source>
        <dbReference type="Proteomes" id="UP000291831"/>
    </source>
</evidence>
<dbReference type="PANTHER" id="PTHR34137:SF1">
    <property type="entry name" value="EXODEOXYRIBONUCLEASE 7 SMALL SUBUNIT"/>
    <property type="match status" value="1"/>
</dbReference>
<dbReference type="NCBIfam" id="TIGR01280">
    <property type="entry name" value="xseB"/>
    <property type="match status" value="1"/>
</dbReference>
<dbReference type="EMBL" id="RPGO01000031">
    <property type="protein sequence ID" value="RZB29166.1"/>
    <property type="molecule type" value="Genomic_DNA"/>
</dbReference>
<dbReference type="Gene3D" id="1.10.287.1040">
    <property type="entry name" value="Exonuclease VII, small subunit"/>
    <property type="match status" value="1"/>
</dbReference>
<keyword evidence="2" id="KW-0540">Nuclease</keyword>
<comment type="caution">
    <text evidence="4">The sequence shown here is derived from an EMBL/GenBank/DDBJ whole genome shotgun (WGS) entry which is preliminary data.</text>
</comment>
<evidence type="ECO:0000313" key="4">
    <source>
        <dbReference type="EMBL" id="RZB29166.1"/>
    </source>
</evidence>
<dbReference type="GO" id="GO:0008855">
    <property type="term" value="F:exodeoxyribonuclease VII activity"/>
    <property type="evidence" value="ECO:0007669"/>
    <property type="project" value="UniProtKB-EC"/>
</dbReference>
<proteinExistence type="inferred from homology"/>
<dbReference type="HAMAP" id="MF_00337">
    <property type="entry name" value="Exonuc_7_S"/>
    <property type="match status" value="1"/>
</dbReference>
<keyword evidence="1" id="KW-0963">Cytoplasm</keyword>
<dbReference type="Pfam" id="PF02609">
    <property type="entry name" value="Exonuc_VII_S"/>
    <property type="match status" value="1"/>
</dbReference>
<dbReference type="GO" id="GO:0005829">
    <property type="term" value="C:cytosol"/>
    <property type="evidence" value="ECO:0007669"/>
    <property type="project" value="TreeGrafter"/>
</dbReference>
<evidence type="ECO:0000256" key="1">
    <source>
        <dbReference type="ARBA" id="ARBA00022490"/>
    </source>
</evidence>
<reference evidence="5" key="1">
    <citation type="submission" date="2019-01" db="EMBL/GenBank/DDBJ databases">
        <title>Anaerobic oxidation of ethane by archaea from a marine hydrocarbon seep.</title>
        <authorList>
            <person name="Musat F."/>
        </authorList>
    </citation>
    <scope>NUCLEOTIDE SEQUENCE [LARGE SCALE GENOMIC DNA]</scope>
</reference>
<dbReference type="InterPro" id="IPR037004">
    <property type="entry name" value="Exonuc_VII_ssu_sf"/>
</dbReference>
<evidence type="ECO:0000256" key="2">
    <source>
        <dbReference type="ARBA" id="ARBA00022722"/>
    </source>
</evidence>
<sequence>MNEDIRESKENEIDVWNLSFEESLTKLEEIVKQLEDGNLPLEDSLSLFECGIRFSRRCRELLENAKHRVDILTEEGFEPFEDLKEIDQ</sequence>
<dbReference type="GO" id="GO:0006308">
    <property type="term" value="P:DNA catabolic process"/>
    <property type="evidence" value="ECO:0007669"/>
    <property type="project" value="InterPro"/>
</dbReference>
<gene>
    <name evidence="4" type="ORF">AEth_01423</name>
</gene>
<dbReference type="EC" id="3.1.11.6" evidence="4"/>
<dbReference type="NCBIfam" id="NF002140">
    <property type="entry name" value="PRK00977.1-4"/>
    <property type="match status" value="1"/>
</dbReference>
<dbReference type="AlphaFoldDB" id="A0A8B3S1P9"/>
<dbReference type="InterPro" id="IPR003761">
    <property type="entry name" value="Exonuc_VII_S"/>
</dbReference>
<evidence type="ECO:0000256" key="3">
    <source>
        <dbReference type="ARBA" id="ARBA00022801"/>
    </source>
</evidence>
<dbReference type="SUPFAM" id="SSF116842">
    <property type="entry name" value="XseB-like"/>
    <property type="match status" value="1"/>
</dbReference>
<dbReference type="PANTHER" id="PTHR34137">
    <property type="entry name" value="EXODEOXYRIBONUCLEASE 7 SMALL SUBUNIT"/>
    <property type="match status" value="1"/>
</dbReference>
<dbReference type="Proteomes" id="UP000291831">
    <property type="component" value="Unassembled WGS sequence"/>
</dbReference>